<keyword evidence="2" id="KW-1185">Reference proteome</keyword>
<comment type="caution">
    <text evidence="1">The sequence shown here is derived from an EMBL/GenBank/DDBJ whole genome shotgun (WGS) entry which is preliminary data.</text>
</comment>
<sequence length="724" mass="82089">MDSSVRQILNPPPGETGLHQIRENLQRLIHQTDAFSVLHELLEGLDRMARNELRGADWSVRPGVSAESRLHGSLVEHPVWAALYVDNRMHPLVRRLQIFLLEAVAHHSNDLRPHDIAAMGLLIRVMPAKSAGYTDHQDIDMAVRTSGATDGQINNALRFIHAARGLRVIRRNKISGLRDGDYSRDARTGTRHDEFGSVHILVPADPDDPAQLPEVAEFVAHKKSMSTSSRDLSAARVDPGEDHSDDQMLLLVEAVRASSVERKLARRQSRTARDILARANAALPITYQQLTDTELRTLAGYIADRNYGGGTDRQCAQMALSLMLYTSSSLDDVLNMAQGAEDSGLKFDVVKNQFQIPRIKPGYTTRDTGVKNPITSSVLSDDDYVSIPNFYIRPGSIEAFKAALKEKNRKGFSEYFKQELRSMSDRITVHKIQRCAFEIARTHFDPVIVQTAFGLRVSSANVQQYYSAVSDQQIIYSYVVATREMRRRMGIKNLIDSPVMNGSPNGFYSARNMPTDRCVKSMLSRLSVDALTFKPASREWHNANTLLCIMVQALLTTIRGVFDPFVDIENGDMAVFFRDKDRPDFSHARFQFVHPLAQQVSEYYGFVREKTMAAHDLGEVGTRIFFIDEGRLVVSPRPKHIIRFMSDYWPYPLNSLRKYTRRKMVNSRISYATTNMVMNHHTVGESSWDVYSTDDPIEMRQEILAFYDQMIASLGIRREWFDVV</sequence>
<proteinExistence type="predicted"/>
<gene>
    <name evidence="1" type="ORF">I9W95_09130</name>
</gene>
<name>A0ABS7ZTN8_9GAMM</name>
<organism evidence="1 2">
    <name type="scientific">Thalassolituus marinus</name>
    <dbReference type="NCBI Taxonomy" id="671053"/>
    <lineage>
        <taxon>Bacteria</taxon>
        <taxon>Pseudomonadati</taxon>
        <taxon>Pseudomonadota</taxon>
        <taxon>Gammaproteobacteria</taxon>
        <taxon>Oceanospirillales</taxon>
        <taxon>Oceanospirillaceae</taxon>
        <taxon>Thalassolituus</taxon>
    </lineage>
</organism>
<accession>A0ABS7ZTN8</accession>
<reference evidence="1 2" key="1">
    <citation type="submission" date="2020-12" db="EMBL/GenBank/DDBJ databases">
        <title>Novel Thalassolituus-related marine hydrocarbonoclastic bacteria mediated algae-derived hydrocarbons mineralization in twilight zone of the northern South China Sea.</title>
        <authorList>
            <person name="Dong C."/>
        </authorList>
    </citation>
    <scope>NUCLEOTIDE SEQUENCE [LARGE SCALE GENOMIC DNA]</scope>
    <source>
        <strain evidence="1 2">IMCC1826</strain>
    </source>
</reference>
<protein>
    <submittedName>
        <fullName evidence="1">Uncharacterized protein</fullName>
    </submittedName>
</protein>
<evidence type="ECO:0000313" key="1">
    <source>
        <dbReference type="EMBL" id="MCA6063770.1"/>
    </source>
</evidence>
<dbReference type="RefSeq" id="WP_225674096.1">
    <property type="nucleotide sequence ID" value="NZ_JAEDAH010000043.1"/>
</dbReference>
<dbReference type="Proteomes" id="UP000714380">
    <property type="component" value="Unassembled WGS sequence"/>
</dbReference>
<dbReference type="EMBL" id="JAEDAH010000043">
    <property type="protein sequence ID" value="MCA6063770.1"/>
    <property type="molecule type" value="Genomic_DNA"/>
</dbReference>
<evidence type="ECO:0000313" key="2">
    <source>
        <dbReference type="Proteomes" id="UP000714380"/>
    </source>
</evidence>